<keyword evidence="2" id="KW-0238">DNA-binding</keyword>
<sequence length="255" mass="28350">MLRVVIVEDELPLLRELTETFSWRSVNCTVAATATTAAEARQVIARVRPDILVTDIKLPDGDGITLVEETTPRAAIIITGHGQIDFAQRALRAGAVDFLLKPLDDEELRRSLQRASIRALSGGFGGSEPPPGQKESAPPPSPTPSPETPPMHPLVHEALLYIQKHYHRDIGLAEAARHLAITESHLATLFRQERSQTFMQALTAHRITVAQTLLRDPRNQITQVAWQCGYRDPAYFAKVFRRIVGSSPREYRLGE</sequence>
<reference evidence="9" key="1">
    <citation type="submission" date="2015-12" db="EMBL/GenBank/DDBJ databases">
        <authorList>
            <person name="Lodha T.D."/>
            <person name="Chintalapati S."/>
            <person name="Chintalapati V.R."/>
            <person name="Sravanthi T."/>
        </authorList>
    </citation>
    <scope>NUCLEOTIDE SEQUENCE [LARGE SCALE GENOMIC DNA]</scope>
    <source>
        <strain evidence="9">JC133</strain>
    </source>
</reference>
<dbReference type="AlphaFoldDB" id="A0A2S4JJL4"/>
<dbReference type="PANTHER" id="PTHR43280">
    <property type="entry name" value="ARAC-FAMILY TRANSCRIPTIONAL REGULATOR"/>
    <property type="match status" value="1"/>
</dbReference>
<feature type="domain" description="HTH araC/xylS-type" evidence="6">
    <location>
        <begin position="156"/>
        <end position="254"/>
    </location>
</feature>
<dbReference type="EMBL" id="LPWH01000093">
    <property type="protein sequence ID" value="POQ99681.1"/>
    <property type="molecule type" value="Genomic_DNA"/>
</dbReference>
<dbReference type="InterPro" id="IPR011006">
    <property type="entry name" value="CheY-like_superfamily"/>
</dbReference>
<dbReference type="PRINTS" id="PR00032">
    <property type="entry name" value="HTHARAC"/>
</dbReference>
<dbReference type="RefSeq" id="WP_103680641.1">
    <property type="nucleotide sequence ID" value="NZ_LPWH01000093.1"/>
</dbReference>
<dbReference type="SMART" id="SM00448">
    <property type="entry name" value="REC"/>
    <property type="match status" value="1"/>
</dbReference>
<evidence type="ECO:0000256" key="5">
    <source>
        <dbReference type="SAM" id="MobiDB-lite"/>
    </source>
</evidence>
<proteinExistence type="predicted"/>
<evidence type="ECO:0000256" key="1">
    <source>
        <dbReference type="ARBA" id="ARBA00023015"/>
    </source>
</evidence>
<comment type="caution">
    <text evidence="8">The sequence shown here is derived from an EMBL/GenBank/DDBJ whole genome shotgun (WGS) entry which is preliminary data.</text>
</comment>
<gene>
    <name evidence="8" type="ORF">AU468_10245</name>
</gene>
<feature type="modified residue" description="4-aspartylphosphate" evidence="4">
    <location>
        <position position="55"/>
    </location>
</feature>
<evidence type="ECO:0008006" key="10">
    <source>
        <dbReference type="Google" id="ProtNLM"/>
    </source>
</evidence>
<protein>
    <recommendedName>
        <fullName evidence="10">AraC family transcriptional regulator</fullName>
    </recommendedName>
</protein>
<dbReference type="SUPFAM" id="SSF52172">
    <property type="entry name" value="CheY-like"/>
    <property type="match status" value="1"/>
</dbReference>
<name>A0A2S4JJL4_9SPIO</name>
<keyword evidence="3" id="KW-0804">Transcription</keyword>
<dbReference type="PANTHER" id="PTHR43280:SF2">
    <property type="entry name" value="HTH-TYPE TRANSCRIPTIONAL REGULATOR EXSA"/>
    <property type="match status" value="1"/>
</dbReference>
<feature type="region of interest" description="Disordered" evidence="5">
    <location>
        <begin position="120"/>
        <end position="152"/>
    </location>
</feature>
<dbReference type="Pfam" id="PF00072">
    <property type="entry name" value="Response_reg"/>
    <property type="match status" value="1"/>
</dbReference>
<dbReference type="SUPFAM" id="SSF46689">
    <property type="entry name" value="Homeodomain-like"/>
    <property type="match status" value="2"/>
</dbReference>
<dbReference type="PROSITE" id="PS00041">
    <property type="entry name" value="HTH_ARAC_FAMILY_1"/>
    <property type="match status" value="1"/>
</dbReference>
<dbReference type="SMART" id="SM00342">
    <property type="entry name" value="HTH_ARAC"/>
    <property type="match status" value="1"/>
</dbReference>
<organism evidence="8 9">
    <name type="scientific">Alkalispirochaeta sphaeroplastigenens</name>
    <dbReference type="NCBI Taxonomy" id="1187066"/>
    <lineage>
        <taxon>Bacteria</taxon>
        <taxon>Pseudomonadati</taxon>
        <taxon>Spirochaetota</taxon>
        <taxon>Spirochaetia</taxon>
        <taxon>Spirochaetales</taxon>
        <taxon>Spirochaetaceae</taxon>
        <taxon>Alkalispirochaeta</taxon>
    </lineage>
</organism>
<evidence type="ECO:0000259" key="7">
    <source>
        <dbReference type="PROSITE" id="PS50110"/>
    </source>
</evidence>
<dbReference type="PROSITE" id="PS50110">
    <property type="entry name" value="RESPONSE_REGULATORY"/>
    <property type="match status" value="1"/>
</dbReference>
<dbReference type="Gene3D" id="3.40.50.2300">
    <property type="match status" value="1"/>
</dbReference>
<dbReference type="Proteomes" id="UP000237350">
    <property type="component" value="Unassembled WGS sequence"/>
</dbReference>
<dbReference type="Gene3D" id="1.10.10.60">
    <property type="entry name" value="Homeodomain-like"/>
    <property type="match status" value="2"/>
</dbReference>
<keyword evidence="4" id="KW-0597">Phosphoprotein</keyword>
<evidence type="ECO:0000256" key="3">
    <source>
        <dbReference type="ARBA" id="ARBA00023163"/>
    </source>
</evidence>
<dbReference type="InterPro" id="IPR020449">
    <property type="entry name" value="Tscrpt_reg_AraC-type_HTH"/>
</dbReference>
<dbReference type="InterPro" id="IPR009057">
    <property type="entry name" value="Homeodomain-like_sf"/>
</dbReference>
<dbReference type="InterPro" id="IPR018062">
    <property type="entry name" value="HTH_AraC-typ_CS"/>
</dbReference>
<dbReference type="GO" id="GO:0003700">
    <property type="term" value="F:DNA-binding transcription factor activity"/>
    <property type="evidence" value="ECO:0007669"/>
    <property type="project" value="InterPro"/>
</dbReference>
<evidence type="ECO:0000313" key="9">
    <source>
        <dbReference type="Proteomes" id="UP000237350"/>
    </source>
</evidence>
<evidence type="ECO:0000256" key="4">
    <source>
        <dbReference type="PROSITE-ProRule" id="PRU00169"/>
    </source>
</evidence>
<dbReference type="OrthoDB" id="360808at2"/>
<accession>A0A2S4JJL4</accession>
<dbReference type="InterPro" id="IPR018060">
    <property type="entry name" value="HTH_AraC"/>
</dbReference>
<evidence type="ECO:0000259" key="6">
    <source>
        <dbReference type="PROSITE" id="PS01124"/>
    </source>
</evidence>
<keyword evidence="9" id="KW-1185">Reference proteome</keyword>
<dbReference type="PROSITE" id="PS01124">
    <property type="entry name" value="HTH_ARAC_FAMILY_2"/>
    <property type="match status" value="1"/>
</dbReference>
<dbReference type="GO" id="GO:0043565">
    <property type="term" value="F:sequence-specific DNA binding"/>
    <property type="evidence" value="ECO:0007669"/>
    <property type="project" value="InterPro"/>
</dbReference>
<dbReference type="InterPro" id="IPR001789">
    <property type="entry name" value="Sig_transdc_resp-reg_receiver"/>
</dbReference>
<feature type="domain" description="Response regulatory" evidence="7">
    <location>
        <begin position="3"/>
        <end position="116"/>
    </location>
</feature>
<keyword evidence="1" id="KW-0805">Transcription regulation</keyword>
<evidence type="ECO:0000256" key="2">
    <source>
        <dbReference type="ARBA" id="ARBA00023125"/>
    </source>
</evidence>
<evidence type="ECO:0000313" key="8">
    <source>
        <dbReference type="EMBL" id="POQ99681.1"/>
    </source>
</evidence>
<dbReference type="GO" id="GO:0000160">
    <property type="term" value="P:phosphorelay signal transduction system"/>
    <property type="evidence" value="ECO:0007669"/>
    <property type="project" value="InterPro"/>
</dbReference>
<dbReference type="Pfam" id="PF12833">
    <property type="entry name" value="HTH_18"/>
    <property type="match status" value="1"/>
</dbReference>
<feature type="compositionally biased region" description="Pro residues" evidence="5">
    <location>
        <begin position="128"/>
        <end position="152"/>
    </location>
</feature>